<feature type="binding site" evidence="9">
    <location>
        <position position="132"/>
    </location>
    <ligand>
        <name>Zn(2+)</name>
        <dbReference type="ChEBI" id="CHEBI:29105"/>
        <note>catalytic</note>
    </ligand>
</feature>
<comment type="function">
    <text evidence="9 10">Catalyzes hydrolysis of the D-alanyl-D-alanine dipeptide.</text>
</comment>
<feature type="active site" description="Proton donor/acceptor" evidence="9">
    <location>
        <position position="202"/>
    </location>
</feature>
<comment type="caution">
    <text evidence="11">The sequence shown here is derived from an EMBL/GenBank/DDBJ whole genome shotgun (WGS) entry which is preliminary data.</text>
</comment>
<protein>
    <recommendedName>
        <fullName evidence="9 10">D-alanyl-D-alanine dipeptidase</fullName>
        <shortName evidence="9 10">D-Ala-D-Ala dipeptidase</shortName>
        <ecNumber evidence="9 10">3.4.13.22</ecNumber>
    </recommendedName>
</protein>
<name>A0A3M8DRH4_9BACL</name>
<sequence length="235" mass="27008">MPERLGQQSIRDSKTCVAIEECGEPIRSVTGLSLRIQSYPYYQKLGFKAALTDCYVREGVAKRLVDAAEHLPKGYSLIIWDGWRPYELQQELYDRYRDTLISQGWTDGEALKQEVTKFVALPSVNPDQPAPHLTGGAVDLTIAGPDGWLDMGTEFDEFCPKARTRYFESLENPTPAEAAVRENRRLLFHVMREAGFTNYQEEWWHFDYGNPRWAAQKDVQPIYKGILTLQEQKID</sequence>
<dbReference type="PANTHER" id="PTHR43126:SF2">
    <property type="entry name" value="D-ALANYL-D-ALANINE DIPEPTIDASE"/>
    <property type="match status" value="1"/>
</dbReference>
<reference evidence="11 12" key="1">
    <citation type="submission" date="2018-10" db="EMBL/GenBank/DDBJ databases">
        <title>Phylogenomics of Brevibacillus.</title>
        <authorList>
            <person name="Dunlap C."/>
        </authorList>
    </citation>
    <scope>NUCLEOTIDE SEQUENCE [LARGE SCALE GENOMIC DNA]</scope>
    <source>
        <strain evidence="11 12">JCM 15716</strain>
    </source>
</reference>
<evidence type="ECO:0000256" key="4">
    <source>
        <dbReference type="ARBA" id="ARBA00022801"/>
    </source>
</evidence>
<dbReference type="GO" id="GO:0008237">
    <property type="term" value="F:metallopeptidase activity"/>
    <property type="evidence" value="ECO:0007669"/>
    <property type="project" value="UniProtKB-KW"/>
</dbReference>
<dbReference type="Pfam" id="PF01427">
    <property type="entry name" value="Peptidase_M15"/>
    <property type="match status" value="1"/>
</dbReference>
<feature type="site" description="Transition state stabilizer" evidence="9">
    <location>
        <position position="84"/>
    </location>
</feature>
<evidence type="ECO:0000256" key="8">
    <source>
        <dbReference type="ARBA" id="ARBA00023316"/>
    </source>
</evidence>
<keyword evidence="12" id="KW-1185">Reference proteome</keyword>
<keyword evidence="6 9" id="KW-0224">Dipeptidase</keyword>
<dbReference type="GO" id="GO:0006508">
    <property type="term" value="P:proteolysis"/>
    <property type="evidence" value="ECO:0007669"/>
    <property type="project" value="UniProtKB-KW"/>
</dbReference>
<proteinExistence type="inferred from homology"/>
<evidence type="ECO:0000313" key="12">
    <source>
        <dbReference type="Proteomes" id="UP000271031"/>
    </source>
</evidence>
<keyword evidence="2 9" id="KW-0645">Protease</keyword>
<dbReference type="InterPro" id="IPR000755">
    <property type="entry name" value="A_A_dipeptidase"/>
</dbReference>
<dbReference type="AlphaFoldDB" id="A0A3M8DRH4"/>
<dbReference type="Gene3D" id="3.30.1380.10">
    <property type="match status" value="1"/>
</dbReference>
<evidence type="ECO:0000256" key="5">
    <source>
        <dbReference type="ARBA" id="ARBA00022833"/>
    </source>
</evidence>
<dbReference type="GO" id="GO:0071555">
    <property type="term" value="P:cell wall organization"/>
    <property type="evidence" value="ECO:0007669"/>
    <property type="project" value="UniProtKB-KW"/>
</dbReference>
<dbReference type="Proteomes" id="UP000271031">
    <property type="component" value="Unassembled WGS sequence"/>
</dbReference>
<accession>A0A3M8DRH4</accession>
<evidence type="ECO:0000256" key="9">
    <source>
        <dbReference type="HAMAP-Rule" id="MF_01924"/>
    </source>
</evidence>
<feature type="binding site" evidence="9">
    <location>
        <position position="205"/>
    </location>
    <ligand>
        <name>Zn(2+)</name>
        <dbReference type="ChEBI" id="CHEBI:29105"/>
        <note>catalytic</note>
    </ligand>
</feature>
<comment type="cofactor">
    <cofactor evidence="9">
        <name>Zn(2+)</name>
        <dbReference type="ChEBI" id="CHEBI:29105"/>
    </cofactor>
    <text evidence="9">Binds 1 zinc ion per subunit.</text>
</comment>
<keyword evidence="4 9" id="KW-0378">Hydrolase</keyword>
<comment type="catalytic activity">
    <reaction evidence="1 9 10">
        <text>D-alanyl-D-alanine + H2O = 2 D-alanine</text>
        <dbReference type="Rhea" id="RHEA:20661"/>
        <dbReference type="ChEBI" id="CHEBI:15377"/>
        <dbReference type="ChEBI" id="CHEBI:57416"/>
        <dbReference type="ChEBI" id="CHEBI:57822"/>
        <dbReference type="EC" id="3.4.13.22"/>
    </reaction>
</comment>
<keyword evidence="5 9" id="KW-0862">Zinc</keyword>
<dbReference type="GO" id="GO:0160237">
    <property type="term" value="F:D-Ala-D-Ala dipeptidase activity"/>
    <property type="evidence" value="ECO:0007669"/>
    <property type="project" value="UniProtKB-EC"/>
</dbReference>
<dbReference type="EMBL" id="RHHQ01000007">
    <property type="protein sequence ID" value="RNB90740.1"/>
    <property type="molecule type" value="Genomic_DNA"/>
</dbReference>
<keyword evidence="8 10" id="KW-0961">Cell wall biogenesis/degradation</keyword>
<organism evidence="11 12">
    <name type="scientific">Brevibacillus fluminis</name>
    <dbReference type="NCBI Taxonomy" id="511487"/>
    <lineage>
        <taxon>Bacteria</taxon>
        <taxon>Bacillati</taxon>
        <taxon>Bacillota</taxon>
        <taxon>Bacilli</taxon>
        <taxon>Bacillales</taxon>
        <taxon>Paenibacillaceae</taxon>
        <taxon>Brevibacillus</taxon>
    </lineage>
</organism>
<evidence type="ECO:0000313" key="11">
    <source>
        <dbReference type="EMBL" id="RNB90740.1"/>
    </source>
</evidence>
<gene>
    <name evidence="11" type="ORF">EDM56_08865</name>
</gene>
<evidence type="ECO:0000256" key="10">
    <source>
        <dbReference type="PIRNR" id="PIRNR026671"/>
    </source>
</evidence>
<dbReference type="GO" id="GO:0008270">
    <property type="term" value="F:zinc ion binding"/>
    <property type="evidence" value="ECO:0007669"/>
    <property type="project" value="UniProtKB-UniRule"/>
</dbReference>
<dbReference type="PANTHER" id="PTHR43126">
    <property type="entry name" value="D-ALANYL-D-ALANINE DIPEPTIDASE"/>
    <property type="match status" value="1"/>
</dbReference>
<keyword evidence="7 9" id="KW-0482">Metalloprotease</keyword>
<evidence type="ECO:0000256" key="7">
    <source>
        <dbReference type="ARBA" id="ARBA00023049"/>
    </source>
</evidence>
<dbReference type="CDD" id="cd14843">
    <property type="entry name" value="D-Ala-D-Ala_dipeptidase_like"/>
    <property type="match status" value="1"/>
</dbReference>
<evidence type="ECO:0000256" key="2">
    <source>
        <dbReference type="ARBA" id="ARBA00022670"/>
    </source>
</evidence>
<dbReference type="EC" id="3.4.13.22" evidence="9 10"/>
<dbReference type="SUPFAM" id="SSF55166">
    <property type="entry name" value="Hedgehog/DD-peptidase"/>
    <property type="match status" value="1"/>
</dbReference>
<keyword evidence="3 9" id="KW-0479">Metal-binding</keyword>
<evidence type="ECO:0000256" key="1">
    <source>
        <dbReference type="ARBA" id="ARBA00001362"/>
    </source>
</evidence>
<dbReference type="InterPro" id="IPR009045">
    <property type="entry name" value="Zn_M74/Hedgehog-like"/>
</dbReference>
<evidence type="ECO:0000256" key="3">
    <source>
        <dbReference type="ARBA" id="ARBA00022723"/>
    </source>
</evidence>
<evidence type="ECO:0000256" key="6">
    <source>
        <dbReference type="ARBA" id="ARBA00022997"/>
    </source>
</evidence>
<dbReference type="OrthoDB" id="9801430at2"/>
<comment type="similarity">
    <text evidence="9 10">Belongs to the peptidase M15D family.</text>
</comment>
<dbReference type="PIRSF" id="PIRSF026671">
    <property type="entry name" value="AA_dipeptidase"/>
    <property type="match status" value="1"/>
</dbReference>
<dbReference type="HAMAP" id="MF_01924">
    <property type="entry name" value="A_A_dipeptidase"/>
    <property type="match status" value="1"/>
</dbReference>
<feature type="binding site" evidence="9">
    <location>
        <position position="139"/>
    </location>
    <ligand>
        <name>Zn(2+)</name>
        <dbReference type="ChEBI" id="CHEBI:29105"/>
        <note>catalytic</note>
    </ligand>
</feature>